<reference evidence="2 3" key="1">
    <citation type="submission" date="2016-10" db="EMBL/GenBank/DDBJ databases">
        <authorList>
            <person name="de Groot N.N."/>
        </authorList>
    </citation>
    <scope>NUCLEOTIDE SEQUENCE [LARGE SCALE GENOMIC DNA]</scope>
    <source>
        <strain evidence="2 3">DSM 5885</strain>
    </source>
</reference>
<dbReference type="RefSeq" id="WP_091939882.1">
    <property type="nucleotide sequence ID" value="NZ_FNCY01000022.1"/>
</dbReference>
<name>A0A1G8LQM1_9RHOO</name>
<dbReference type="STRING" id="83767.SAMN05660652_03680"/>
<keyword evidence="1" id="KW-1133">Transmembrane helix</keyword>
<keyword evidence="1" id="KW-0472">Membrane</keyword>
<dbReference type="AlphaFoldDB" id="A0A1G8LQM1"/>
<dbReference type="Proteomes" id="UP000198607">
    <property type="component" value="Unassembled WGS sequence"/>
</dbReference>
<feature type="transmembrane region" description="Helical" evidence="1">
    <location>
        <begin position="57"/>
        <end position="74"/>
    </location>
</feature>
<evidence type="ECO:0000256" key="1">
    <source>
        <dbReference type="SAM" id="Phobius"/>
    </source>
</evidence>
<organism evidence="2 3">
    <name type="scientific">Propionivibrio dicarboxylicus</name>
    <dbReference type="NCBI Taxonomy" id="83767"/>
    <lineage>
        <taxon>Bacteria</taxon>
        <taxon>Pseudomonadati</taxon>
        <taxon>Pseudomonadota</taxon>
        <taxon>Betaproteobacteria</taxon>
        <taxon>Rhodocyclales</taxon>
        <taxon>Rhodocyclaceae</taxon>
        <taxon>Propionivibrio</taxon>
    </lineage>
</organism>
<sequence>MNQSTPAENAPENRYETLIMQVEALRNRKRALPPFIFFTTCFLSVLWGWMIYRQTSNVLYCLLLSGSVTIAAYAQGEAARYRKQSEDILARLDVRFDDSDE</sequence>
<accession>A0A1G8LQM1</accession>
<gene>
    <name evidence="2" type="ORF">SAMN05660652_03680</name>
</gene>
<evidence type="ECO:0000313" key="3">
    <source>
        <dbReference type="Proteomes" id="UP000198607"/>
    </source>
</evidence>
<proteinExistence type="predicted"/>
<evidence type="ECO:0000313" key="2">
    <source>
        <dbReference type="EMBL" id="SDI57966.1"/>
    </source>
</evidence>
<feature type="transmembrane region" description="Helical" evidence="1">
    <location>
        <begin position="31"/>
        <end position="51"/>
    </location>
</feature>
<dbReference type="EMBL" id="FNCY01000022">
    <property type="protein sequence ID" value="SDI57966.1"/>
    <property type="molecule type" value="Genomic_DNA"/>
</dbReference>
<protein>
    <submittedName>
        <fullName evidence="2">Uncharacterized protein</fullName>
    </submittedName>
</protein>
<keyword evidence="1" id="KW-0812">Transmembrane</keyword>
<keyword evidence="3" id="KW-1185">Reference proteome</keyword>